<dbReference type="EMBL" id="AP028911">
    <property type="protein sequence ID" value="BES91765.1"/>
    <property type="molecule type" value="Genomic_DNA"/>
</dbReference>
<name>A0ABN7AHM6_9HEMI</name>
<proteinExistence type="predicted"/>
<sequence>MDHQSFSMRVHQVTKRRECLTSAMSSVVFEFRLCKVLRFGREAALSNGGATPAKAGAHLRRMGGHRPPSRLRCIAPLHLPTPLL</sequence>
<accession>A0ABN7AHM6</accession>
<dbReference type="Proteomes" id="UP001307889">
    <property type="component" value="Chromosome 3"/>
</dbReference>
<protein>
    <submittedName>
        <fullName evidence="1">Uncharacterized protein</fullName>
    </submittedName>
</protein>
<evidence type="ECO:0000313" key="1">
    <source>
        <dbReference type="EMBL" id="BES91765.1"/>
    </source>
</evidence>
<keyword evidence="2" id="KW-1185">Reference proteome</keyword>
<organism evidence="1 2">
    <name type="scientific">Nesidiocoris tenuis</name>
    <dbReference type="NCBI Taxonomy" id="355587"/>
    <lineage>
        <taxon>Eukaryota</taxon>
        <taxon>Metazoa</taxon>
        <taxon>Ecdysozoa</taxon>
        <taxon>Arthropoda</taxon>
        <taxon>Hexapoda</taxon>
        <taxon>Insecta</taxon>
        <taxon>Pterygota</taxon>
        <taxon>Neoptera</taxon>
        <taxon>Paraneoptera</taxon>
        <taxon>Hemiptera</taxon>
        <taxon>Heteroptera</taxon>
        <taxon>Panheteroptera</taxon>
        <taxon>Cimicomorpha</taxon>
        <taxon>Miridae</taxon>
        <taxon>Dicyphina</taxon>
        <taxon>Nesidiocoris</taxon>
    </lineage>
</organism>
<reference evidence="1 2" key="1">
    <citation type="submission" date="2023-09" db="EMBL/GenBank/DDBJ databases">
        <title>Nesidiocoris tenuis whole genome shotgun sequence.</title>
        <authorList>
            <person name="Shibata T."/>
            <person name="Shimoda M."/>
            <person name="Kobayashi T."/>
            <person name="Uehara T."/>
        </authorList>
    </citation>
    <scope>NUCLEOTIDE SEQUENCE [LARGE SCALE GENOMIC DNA]</scope>
    <source>
        <strain evidence="1 2">Japan</strain>
    </source>
</reference>
<evidence type="ECO:0000313" key="2">
    <source>
        <dbReference type="Proteomes" id="UP001307889"/>
    </source>
</evidence>
<gene>
    <name evidence="1" type="ORF">NTJ_04573</name>
</gene>